<evidence type="ECO:0000313" key="1">
    <source>
        <dbReference type="EMBL" id="KAF7150733.1"/>
    </source>
</evidence>
<dbReference type="EMBL" id="WJXA01000002">
    <property type="protein sequence ID" value="KAF7150733.1"/>
    <property type="molecule type" value="Genomic_DNA"/>
</dbReference>
<dbReference type="Proteomes" id="UP000626092">
    <property type="component" value="Unassembled WGS sequence"/>
</dbReference>
<dbReference type="SUPFAM" id="SSF50156">
    <property type="entry name" value="PDZ domain-like"/>
    <property type="match status" value="1"/>
</dbReference>
<dbReference type="InterPro" id="IPR009003">
    <property type="entry name" value="Peptidase_S1_PA"/>
</dbReference>
<dbReference type="InterPro" id="IPR036034">
    <property type="entry name" value="PDZ_sf"/>
</dbReference>
<dbReference type="Gene3D" id="2.30.42.10">
    <property type="match status" value="1"/>
</dbReference>
<evidence type="ECO:0000313" key="2">
    <source>
        <dbReference type="Proteomes" id="UP000626092"/>
    </source>
</evidence>
<name>A0A834LYF7_RHOSS</name>
<dbReference type="InterPro" id="IPR043504">
    <property type="entry name" value="Peptidase_S1_PA_chymotrypsin"/>
</dbReference>
<dbReference type="AlphaFoldDB" id="A0A834LYF7"/>
<gene>
    <name evidence="1" type="ORF">RHSIM_Rhsim02G0098700</name>
</gene>
<sequence>MELDCRDPEQRMARLSPWKRGRSESWGPYRTSRYSFAEKFDTNTDSNIDLDLDIKKLSLKVSPFVVSLVSLTGEKPLFMGSGTITESEEVNGTYFGTILTSASLLRTSAESDAIPDDIKVNVHLRDGTLCEGQVLAYDWHYNIAWIKIKSDAPLATASLRLLDDTMCVDPSGMQDKELGSNSFQLHPHSDFFKLCPGDMVVAVGRYFQPPNEIMAAPGRFSIDCCDFDCKELFRGNCKISKVCGIGGPLINRHGEVIGVNFYDKLCTPFLPINIASKCLEHFNKYGRFSRPLLGMEMTNLYATSLRNLDRINLKFPNDSNGVFVEKVIEGSHAECAGILSGDVIVQCAGNFVRSVLEFYGISWDKCGESVEVVVLRSRTGDRLNLTLKVGETSSDKINRRMFQSQSRNNVHFAGNVDGMPADALLSRSFDSGTCFPIMVGCQGIFA</sequence>
<keyword evidence="2" id="KW-1185">Reference proteome</keyword>
<dbReference type="PANTHER" id="PTHR47389">
    <property type="entry name" value="OS09G0436400 PROTEIN"/>
    <property type="match status" value="1"/>
</dbReference>
<protein>
    <recommendedName>
        <fullName evidence="3">PDZ domain-containing protein</fullName>
    </recommendedName>
</protein>
<evidence type="ECO:0008006" key="3">
    <source>
        <dbReference type="Google" id="ProtNLM"/>
    </source>
</evidence>
<organism evidence="1 2">
    <name type="scientific">Rhododendron simsii</name>
    <name type="common">Sims's rhododendron</name>
    <dbReference type="NCBI Taxonomy" id="118357"/>
    <lineage>
        <taxon>Eukaryota</taxon>
        <taxon>Viridiplantae</taxon>
        <taxon>Streptophyta</taxon>
        <taxon>Embryophyta</taxon>
        <taxon>Tracheophyta</taxon>
        <taxon>Spermatophyta</taxon>
        <taxon>Magnoliopsida</taxon>
        <taxon>eudicotyledons</taxon>
        <taxon>Gunneridae</taxon>
        <taxon>Pentapetalae</taxon>
        <taxon>asterids</taxon>
        <taxon>Ericales</taxon>
        <taxon>Ericaceae</taxon>
        <taxon>Ericoideae</taxon>
        <taxon>Rhodoreae</taxon>
        <taxon>Rhododendron</taxon>
    </lineage>
</organism>
<accession>A0A834LYF7</accession>
<dbReference type="SUPFAM" id="SSF50494">
    <property type="entry name" value="Trypsin-like serine proteases"/>
    <property type="match status" value="1"/>
</dbReference>
<dbReference type="PANTHER" id="PTHR47389:SF4">
    <property type="entry name" value="OS09G0436400 PROTEIN"/>
    <property type="match status" value="1"/>
</dbReference>
<comment type="caution">
    <text evidence="1">The sequence shown here is derived from an EMBL/GenBank/DDBJ whole genome shotgun (WGS) entry which is preliminary data.</text>
</comment>
<dbReference type="OrthoDB" id="4217619at2759"/>
<reference evidence="1" key="1">
    <citation type="submission" date="2019-11" db="EMBL/GenBank/DDBJ databases">
        <authorList>
            <person name="Liu Y."/>
            <person name="Hou J."/>
            <person name="Li T.-Q."/>
            <person name="Guan C.-H."/>
            <person name="Wu X."/>
            <person name="Wu H.-Z."/>
            <person name="Ling F."/>
            <person name="Zhang R."/>
            <person name="Shi X.-G."/>
            <person name="Ren J.-P."/>
            <person name="Chen E.-F."/>
            <person name="Sun J.-M."/>
        </authorList>
    </citation>
    <scope>NUCLEOTIDE SEQUENCE</scope>
    <source>
        <strain evidence="1">Adult_tree_wgs_1</strain>
        <tissue evidence="1">Leaves</tissue>
    </source>
</reference>
<dbReference type="Pfam" id="PF13365">
    <property type="entry name" value="Trypsin_2"/>
    <property type="match status" value="1"/>
</dbReference>
<dbReference type="Gene3D" id="2.40.10.10">
    <property type="entry name" value="Trypsin-like serine proteases"/>
    <property type="match status" value="1"/>
</dbReference>
<proteinExistence type="predicted"/>